<feature type="transmembrane region" description="Helical" evidence="2">
    <location>
        <begin position="46"/>
        <end position="66"/>
    </location>
</feature>
<sequence>MARHASAARATVPERVRSGASTDRAAVASRPRLTVVTRPSPRASSVPFTILCSLIIAGTLLAVLMLNISMSETSYRITHLRAQSQTLTEQQQSLREENERLGTPQELEKKATELGMVPAADPAYIDLSTGKVIGEPQAATGTATAESAPVPVAHIYDEVDTYYGMGNEGN</sequence>
<accession>A0ABY6FXA5</accession>
<keyword evidence="2" id="KW-0472">Membrane</keyword>
<dbReference type="RefSeq" id="WP_263592775.1">
    <property type="nucleotide sequence ID" value="NZ_CP107020.1"/>
</dbReference>
<evidence type="ECO:0000313" key="4">
    <source>
        <dbReference type="Proteomes" id="UP001164305"/>
    </source>
</evidence>
<dbReference type="EMBL" id="CP107020">
    <property type="protein sequence ID" value="UYG15561.1"/>
    <property type="molecule type" value="Genomic_DNA"/>
</dbReference>
<feature type="region of interest" description="Disordered" evidence="1">
    <location>
        <begin position="1"/>
        <end position="25"/>
    </location>
</feature>
<proteinExistence type="predicted"/>
<protein>
    <recommendedName>
        <fullName evidence="5">Cell division protein FtsL</fullName>
    </recommendedName>
</protein>
<evidence type="ECO:0008006" key="5">
    <source>
        <dbReference type="Google" id="ProtNLM"/>
    </source>
</evidence>
<gene>
    <name evidence="3" type="ORF">BRM3_07830</name>
</gene>
<reference evidence="3" key="1">
    <citation type="submission" date="2022-10" db="EMBL/GenBank/DDBJ databases">
        <title>Whole-Genome Sequencing of Brachybacterium huguangmaarense BRM-3, Isolated from Betula schmidtii.</title>
        <authorList>
            <person name="Haam D."/>
        </authorList>
    </citation>
    <scope>NUCLEOTIDE SEQUENCE</scope>
    <source>
        <strain evidence="3">BRM-3</strain>
    </source>
</reference>
<evidence type="ECO:0000256" key="2">
    <source>
        <dbReference type="SAM" id="Phobius"/>
    </source>
</evidence>
<keyword evidence="4" id="KW-1185">Reference proteome</keyword>
<dbReference type="Proteomes" id="UP001164305">
    <property type="component" value="Chromosome"/>
</dbReference>
<keyword evidence="2" id="KW-0812">Transmembrane</keyword>
<organism evidence="3 4">
    <name type="scientific">Brachybacterium huguangmaarense</name>
    <dbReference type="NCBI Taxonomy" id="1652028"/>
    <lineage>
        <taxon>Bacteria</taxon>
        <taxon>Bacillati</taxon>
        <taxon>Actinomycetota</taxon>
        <taxon>Actinomycetes</taxon>
        <taxon>Micrococcales</taxon>
        <taxon>Dermabacteraceae</taxon>
        <taxon>Brachybacterium</taxon>
    </lineage>
</organism>
<evidence type="ECO:0000256" key="1">
    <source>
        <dbReference type="SAM" id="MobiDB-lite"/>
    </source>
</evidence>
<keyword evidence="2" id="KW-1133">Transmembrane helix</keyword>
<evidence type="ECO:0000313" key="3">
    <source>
        <dbReference type="EMBL" id="UYG15561.1"/>
    </source>
</evidence>
<name>A0ABY6FXA5_9MICO</name>